<accession>A0A5M5X0R2</accession>
<keyword evidence="2" id="KW-0808">Transferase</keyword>
<dbReference type="InterPro" id="IPR029044">
    <property type="entry name" value="Nucleotide-diphossugar_trans"/>
</dbReference>
<gene>
    <name evidence="2" type="ORF">F2Z25_04060</name>
</gene>
<dbReference type="Gene3D" id="3.90.550.10">
    <property type="entry name" value="Spore Coat Polysaccharide Biosynthesis Protein SpsA, Chain A"/>
    <property type="match status" value="1"/>
</dbReference>
<dbReference type="RefSeq" id="WP_065762654.1">
    <property type="nucleotide sequence ID" value="NZ_JACSWE010000003.1"/>
</dbReference>
<dbReference type="AlphaFoldDB" id="A0A5M5X0R2"/>
<dbReference type="PANTHER" id="PTHR22916">
    <property type="entry name" value="GLYCOSYLTRANSFERASE"/>
    <property type="match status" value="1"/>
</dbReference>
<evidence type="ECO:0000313" key="2">
    <source>
        <dbReference type="EMBL" id="KAA5209336.1"/>
    </source>
</evidence>
<dbReference type="Pfam" id="PF00535">
    <property type="entry name" value="Glycos_transf_2"/>
    <property type="match status" value="1"/>
</dbReference>
<dbReference type="PANTHER" id="PTHR22916:SF3">
    <property type="entry name" value="UDP-GLCNAC:BETAGAL BETA-1,3-N-ACETYLGLUCOSAMINYLTRANSFERASE-LIKE PROTEIN 1"/>
    <property type="match status" value="1"/>
</dbReference>
<sequence length="308" mass="35773">MVVSVLMPTYNHERFIEQAILSFIQQQVDFDIELLIGDDCSSDNTSFIARIYAEKYPNKIHLFQYSVNRGLMHNYKYLLNQAKGKYIAILESDDIWLDPFKLHKQVEIIEKTPNCGLVFSNWIVIDADSKEVTRSQRTLKTIGYSDLLKSNMVAAVTVLFSRNMFDLYCDIDEYILCNFKTLDYPVWLSISAHSNIIYLDDYTAGYRCLSTSISNSNSYQRSMAFNQSIDAIVQYVVSKYGKGELTIKELENASKLRYLTQAFQFKKFSQAFSIAWTFHATNIKSFIIKVLPFIWLCKNRKLIGQRLK</sequence>
<dbReference type="GO" id="GO:0016758">
    <property type="term" value="F:hexosyltransferase activity"/>
    <property type="evidence" value="ECO:0007669"/>
    <property type="project" value="UniProtKB-ARBA"/>
</dbReference>
<evidence type="ECO:0000259" key="1">
    <source>
        <dbReference type="Pfam" id="PF00535"/>
    </source>
</evidence>
<reference evidence="2 3" key="1">
    <citation type="journal article" date="2019" name="Nat. Med.">
        <title>A library of human gut bacterial isolates paired with longitudinal multiomics data enables mechanistic microbiome research.</title>
        <authorList>
            <person name="Poyet M."/>
            <person name="Groussin M."/>
            <person name="Gibbons S.M."/>
            <person name="Avila-Pacheco J."/>
            <person name="Jiang X."/>
            <person name="Kearney S.M."/>
            <person name="Perrotta A.R."/>
            <person name="Berdy B."/>
            <person name="Zhao S."/>
            <person name="Lieberman T.D."/>
            <person name="Swanson P.K."/>
            <person name="Smith M."/>
            <person name="Roesemann S."/>
            <person name="Alexander J.E."/>
            <person name="Rich S.A."/>
            <person name="Livny J."/>
            <person name="Vlamakis H."/>
            <person name="Clish C."/>
            <person name="Bullock K."/>
            <person name="Deik A."/>
            <person name="Scott J."/>
            <person name="Pierce K.A."/>
            <person name="Xavier R.J."/>
            <person name="Alm E.J."/>
        </authorList>
    </citation>
    <scope>NUCLEOTIDE SEQUENCE [LARGE SCALE GENOMIC DNA]</scope>
    <source>
        <strain evidence="2 3">BIOML-A1</strain>
    </source>
</reference>
<dbReference type="Proteomes" id="UP000429838">
    <property type="component" value="Unassembled WGS sequence"/>
</dbReference>
<protein>
    <submittedName>
        <fullName evidence="2">Glycosyltransferase</fullName>
    </submittedName>
</protein>
<proteinExistence type="predicted"/>
<feature type="domain" description="Glycosyltransferase 2-like" evidence="1">
    <location>
        <begin position="4"/>
        <end position="138"/>
    </location>
</feature>
<organism evidence="2 3">
    <name type="scientific">Bacteroides fragilis</name>
    <dbReference type="NCBI Taxonomy" id="817"/>
    <lineage>
        <taxon>Bacteria</taxon>
        <taxon>Pseudomonadati</taxon>
        <taxon>Bacteroidota</taxon>
        <taxon>Bacteroidia</taxon>
        <taxon>Bacteroidales</taxon>
        <taxon>Bacteroidaceae</taxon>
        <taxon>Bacteroides</taxon>
    </lineage>
</organism>
<dbReference type="InterPro" id="IPR001173">
    <property type="entry name" value="Glyco_trans_2-like"/>
</dbReference>
<name>A0A5M5X0R2_BACFG</name>
<comment type="caution">
    <text evidence="2">The sequence shown here is derived from an EMBL/GenBank/DDBJ whole genome shotgun (WGS) entry which is preliminary data.</text>
</comment>
<dbReference type="EMBL" id="VWAQ01000003">
    <property type="protein sequence ID" value="KAA5209336.1"/>
    <property type="molecule type" value="Genomic_DNA"/>
</dbReference>
<dbReference type="SUPFAM" id="SSF53448">
    <property type="entry name" value="Nucleotide-diphospho-sugar transferases"/>
    <property type="match status" value="1"/>
</dbReference>
<evidence type="ECO:0000313" key="3">
    <source>
        <dbReference type="Proteomes" id="UP000429838"/>
    </source>
</evidence>